<accession>A0A192D1L2</accession>
<evidence type="ECO:0000313" key="4">
    <source>
        <dbReference type="EMBL" id="ANK11837.1"/>
    </source>
</evidence>
<dbReference type="PANTHER" id="PTHR30386">
    <property type="entry name" value="MEMBRANE FUSION SUBUNIT OF EMRAB-TOLC MULTIDRUG EFFLUX PUMP"/>
    <property type="match status" value="1"/>
</dbReference>
<dbReference type="EMBL" id="CP016033">
    <property type="protein sequence ID" value="ANK11837.1"/>
    <property type="molecule type" value="Genomic_DNA"/>
</dbReference>
<dbReference type="InterPro" id="IPR058624">
    <property type="entry name" value="MdtA-like_HH"/>
</dbReference>
<keyword evidence="2" id="KW-0472">Membrane</keyword>
<keyword evidence="5" id="KW-1185">Reference proteome</keyword>
<dbReference type="STRING" id="1112.A9D12_01530"/>
<evidence type="ECO:0000313" key="5">
    <source>
        <dbReference type="Proteomes" id="UP000078263"/>
    </source>
</evidence>
<dbReference type="Gene3D" id="1.10.287.470">
    <property type="entry name" value="Helix hairpin bin"/>
    <property type="match status" value="1"/>
</dbReference>
<keyword evidence="2" id="KW-1133">Transmembrane helix</keyword>
<evidence type="ECO:0000259" key="3">
    <source>
        <dbReference type="Pfam" id="PF25876"/>
    </source>
</evidence>
<sequence length="348" mass="37971">MATLKEDMAHFKTLASIRTPRIMRAVFFIILTAVVVAIAFLVYVPWVQTTSGRGVVTTLSPNQRKQDINALVPGRIEEWYVRDGSSVKKGDPIVRIADIDPNLLDRLQAERGQMELQLAAAQSALATAQIDERRSRELFEAGLAARRDYELSQIKVAEMQGKVAAAQADLNRADVNIARQSEQIVRAPRDGFIQSLNAGDAATFIKAGDVLATFVPEGAVRVIEIFIDGRDVALVRPGDAARIQFEGWPAVQFSGWPSVAVGTFGGKVVSVDQSAQIDGRFRVLIAEDTLDGYGWPEERYVRFGAAVQAWVLLETVPVGYEIWRQLNNFPPQLPTAAATAPATAGAAK</sequence>
<proteinExistence type="predicted"/>
<evidence type="ECO:0000256" key="2">
    <source>
        <dbReference type="SAM" id="Phobius"/>
    </source>
</evidence>
<gene>
    <name evidence="4" type="ORF">A9D12_01530</name>
</gene>
<keyword evidence="1" id="KW-0175">Coiled coil</keyword>
<dbReference type="AlphaFoldDB" id="A0A192D1L2"/>
<dbReference type="SUPFAM" id="SSF111369">
    <property type="entry name" value="HlyD-like secretion proteins"/>
    <property type="match status" value="1"/>
</dbReference>
<keyword evidence="2" id="KW-0812">Transmembrane</keyword>
<organism evidence="4 5">
    <name type="scientific">Erythrobacter neustonensis</name>
    <dbReference type="NCBI Taxonomy" id="1112"/>
    <lineage>
        <taxon>Bacteria</taxon>
        <taxon>Pseudomonadati</taxon>
        <taxon>Pseudomonadota</taxon>
        <taxon>Alphaproteobacteria</taxon>
        <taxon>Sphingomonadales</taxon>
        <taxon>Erythrobacteraceae</taxon>
        <taxon>Erythrobacter/Porphyrobacter group</taxon>
        <taxon>Erythrobacter</taxon>
    </lineage>
</organism>
<feature type="transmembrane region" description="Helical" evidence="2">
    <location>
        <begin position="25"/>
        <end position="46"/>
    </location>
</feature>
<dbReference type="InterPro" id="IPR050739">
    <property type="entry name" value="MFP"/>
</dbReference>
<evidence type="ECO:0000256" key="1">
    <source>
        <dbReference type="SAM" id="Coils"/>
    </source>
</evidence>
<dbReference type="OrthoDB" id="9760528at2"/>
<dbReference type="Pfam" id="PF25876">
    <property type="entry name" value="HH_MFP_RND"/>
    <property type="match status" value="1"/>
</dbReference>
<dbReference type="Gene3D" id="2.40.50.100">
    <property type="match status" value="1"/>
</dbReference>
<dbReference type="Proteomes" id="UP000078263">
    <property type="component" value="Chromosome"/>
</dbReference>
<feature type="coiled-coil region" evidence="1">
    <location>
        <begin position="156"/>
        <end position="183"/>
    </location>
</feature>
<reference evidence="4 5" key="1">
    <citation type="submission" date="2016-05" db="EMBL/GenBank/DDBJ databases">
        <title>Compelete Genome Sequence of Bacteriochlorophyll-Synthesizing Bacterium Porphyrobacter neustonensis DSM 9434.</title>
        <authorList>
            <person name="Shi X.-L."/>
            <person name="Wu Y.-H."/>
            <person name="Cheng H."/>
            <person name="Xu L."/>
            <person name="Zhang X.-Q."/>
            <person name="Wang C.-S."/>
            <person name="Xu X.-W."/>
        </authorList>
    </citation>
    <scope>NUCLEOTIDE SEQUENCE [LARGE SCALE GENOMIC DNA]</scope>
    <source>
        <strain evidence="4 5">DSM 9434</strain>
    </source>
</reference>
<protein>
    <submittedName>
        <fullName evidence="4">RND transporter</fullName>
    </submittedName>
</protein>
<name>A0A192D1L2_9SPHN</name>
<dbReference type="KEGG" id="pns:A9D12_01530"/>
<dbReference type="RefSeq" id="WP_068349085.1">
    <property type="nucleotide sequence ID" value="NZ_CP016033.1"/>
</dbReference>
<dbReference type="PANTHER" id="PTHR30386:SF27">
    <property type="entry name" value="MEMBRANE FUSION PROTEIN (MFP) FAMILY PROTEIN"/>
    <property type="match status" value="1"/>
</dbReference>
<feature type="domain" description="Multidrug resistance protein MdtA-like alpha-helical hairpin" evidence="3">
    <location>
        <begin position="113"/>
        <end position="177"/>
    </location>
</feature>